<protein>
    <recommendedName>
        <fullName evidence="1">Peptidase A1 domain-containing protein</fullName>
    </recommendedName>
</protein>
<gene>
    <name evidence="2" type="ORF">T265_01629</name>
</gene>
<dbReference type="RefSeq" id="XP_009163959.1">
    <property type="nucleotide sequence ID" value="XM_009165695.1"/>
</dbReference>
<dbReference type="AlphaFoldDB" id="A0A075AIT5"/>
<organism evidence="2 3">
    <name type="scientific">Opisthorchis viverrini</name>
    <name type="common">Southeast Asian liver fluke</name>
    <dbReference type="NCBI Taxonomy" id="6198"/>
    <lineage>
        <taxon>Eukaryota</taxon>
        <taxon>Metazoa</taxon>
        <taxon>Spiralia</taxon>
        <taxon>Lophotrochozoa</taxon>
        <taxon>Platyhelminthes</taxon>
        <taxon>Trematoda</taxon>
        <taxon>Digenea</taxon>
        <taxon>Opisthorchiida</taxon>
        <taxon>Opisthorchiata</taxon>
        <taxon>Opisthorchiidae</taxon>
        <taxon>Opisthorchis</taxon>
    </lineage>
</organism>
<dbReference type="InterPro" id="IPR033121">
    <property type="entry name" value="PEPTIDASE_A1"/>
</dbReference>
<evidence type="ECO:0000259" key="1">
    <source>
        <dbReference type="PROSITE" id="PS51767"/>
    </source>
</evidence>
<dbReference type="EMBL" id="KL596636">
    <property type="protein sequence ID" value="KER32194.1"/>
    <property type="molecule type" value="Genomic_DNA"/>
</dbReference>
<keyword evidence="3" id="KW-1185">Reference proteome</keyword>
<reference evidence="2 3" key="1">
    <citation type="submission" date="2013-11" db="EMBL/GenBank/DDBJ databases">
        <title>Opisthorchis viverrini - life in the bile duct.</title>
        <authorList>
            <person name="Young N.D."/>
            <person name="Nagarajan N."/>
            <person name="Lin S.J."/>
            <person name="Korhonen P.K."/>
            <person name="Jex A.R."/>
            <person name="Hall R.S."/>
            <person name="Safavi-Hemami H."/>
            <person name="Kaewkong W."/>
            <person name="Bertrand D."/>
            <person name="Gao S."/>
            <person name="Seet Q."/>
            <person name="Wongkham S."/>
            <person name="Teh B.T."/>
            <person name="Wongkham C."/>
            <person name="Intapan P.M."/>
            <person name="Maleewong W."/>
            <person name="Yang X."/>
            <person name="Hu M."/>
            <person name="Wang Z."/>
            <person name="Hofmann A."/>
            <person name="Sternberg P.W."/>
            <person name="Tan P."/>
            <person name="Wang J."/>
            <person name="Gasser R.B."/>
        </authorList>
    </citation>
    <scope>NUCLEOTIDE SEQUENCE [LARGE SCALE GENOMIC DNA]</scope>
</reference>
<dbReference type="Proteomes" id="UP000054324">
    <property type="component" value="Unassembled WGS sequence"/>
</dbReference>
<proteinExistence type="predicted"/>
<dbReference type="Pfam" id="PF00026">
    <property type="entry name" value="Asp"/>
    <property type="match status" value="1"/>
</dbReference>
<dbReference type="GeneID" id="20315817"/>
<dbReference type="KEGG" id="ovi:T265_01629"/>
<dbReference type="OrthoDB" id="6614841at2759"/>
<dbReference type="SUPFAM" id="SSF50630">
    <property type="entry name" value="Acid proteases"/>
    <property type="match status" value="1"/>
</dbReference>
<dbReference type="PROSITE" id="PS51767">
    <property type="entry name" value="PEPTIDASE_A1"/>
    <property type="match status" value="1"/>
</dbReference>
<name>A0A075AIT5_OPIVI</name>
<dbReference type="InterPro" id="IPR021109">
    <property type="entry name" value="Peptidase_aspartic_dom_sf"/>
</dbReference>
<accession>A0A075AIT5</accession>
<evidence type="ECO:0000313" key="3">
    <source>
        <dbReference type="Proteomes" id="UP000054324"/>
    </source>
</evidence>
<dbReference type="Gene3D" id="2.40.70.10">
    <property type="entry name" value="Acid Proteases"/>
    <property type="match status" value="1"/>
</dbReference>
<evidence type="ECO:0000313" key="2">
    <source>
        <dbReference type="EMBL" id="KER32194.1"/>
    </source>
</evidence>
<sequence length="346" mass="39422">MKYHKFPRQSRETSTKKVFAAELLIRKCQLNSYRLLGREASCLQKLNIHLLLERVFLNFPGYSLNIAQIQANVTKRLHKFRNRYPFSRNATRVYTKETYYLYATPIGSITVTQVLGVQCALERFYEDFGNAIAACHLGTHRNENECASPKKAYTLVLLSDEAVSYEVRKYILHKGYAVGTLQIGTQQFMIMFDTGGFSRWLASTVLPMGCYKRKLKYDVNSLTRIPLGRTHVSGYFDGIQRGNIVTDNLVLGDCLIPGFPFAEIVETSCQVMPGEYFDGIFGMRKSLPGAEHDAFPETFLDYATRYGVAQEKLFTFRFCGQLNVLHQAALCFSGYDTRDIALHAYT</sequence>
<dbReference type="Gene3D" id="2.60.40.1960">
    <property type="match status" value="1"/>
</dbReference>
<dbReference type="CTD" id="20315817"/>
<feature type="domain" description="Peptidase A1" evidence="1">
    <location>
        <begin position="177"/>
        <end position="346"/>
    </location>
</feature>